<dbReference type="RefSeq" id="XP_060123311.1">
    <property type="nucleotide sequence ID" value="XM_060267328.1"/>
</dbReference>
<gene>
    <name evidence="1" type="ORF">MJAP1_003400</name>
</gene>
<reference evidence="1" key="1">
    <citation type="submission" date="2023-03" db="EMBL/GenBank/DDBJ databases">
        <title>Mating type loci evolution in Malassezia.</title>
        <authorList>
            <person name="Coelho M.A."/>
        </authorList>
    </citation>
    <scope>NUCLEOTIDE SEQUENCE</scope>
    <source>
        <strain evidence="1">CBS 9431</strain>
    </source>
</reference>
<keyword evidence="2" id="KW-1185">Reference proteome</keyword>
<dbReference type="Proteomes" id="UP001217754">
    <property type="component" value="Chromosome 6"/>
</dbReference>
<dbReference type="GeneID" id="85227051"/>
<protein>
    <submittedName>
        <fullName evidence="1">Uncharacterized protein</fullName>
    </submittedName>
</protein>
<organism evidence="1 2">
    <name type="scientific">Malassezia japonica</name>
    <dbReference type="NCBI Taxonomy" id="223818"/>
    <lineage>
        <taxon>Eukaryota</taxon>
        <taxon>Fungi</taxon>
        <taxon>Dikarya</taxon>
        <taxon>Basidiomycota</taxon>
        <taxon>Ustilaginomycotina</taxon>
        <taxon>Malasseziomycetes</taxon>
        <taxon>Malasseziales</taxon>
        <taxon>Malasseziaceae</taxon>
        <taxon>Malassezia</taxon>
    </lineage>
</organism>
<evidence type="ECO:0000313" key="1">
    <source>
        <dbReference type="EMBL" id="WFD40414.1"/>
    </source>
</evidence>
<proteinExistence type="predicted"/>
<dbReference type="AlphaFoldDB" id="A0AAF0F5T6"/>
<dbReference type="EMBL" id="CP119963">
    <property type="protein sequence ID" value="WFD40414.1"/>
    <property type="molecule type" value="Genomic_DNA"/>
</dbReference>
<name>A0AAF0F5T6_9BASI</name>
<sequence length="201" mass="21427">MTLEAAAARLAARLAEGLGGRTARKPAVPASALARLALDIVLVEGRIRTATLIDAFAPSGRDCSEIAKALKDCQCTELVLIVFAPADQVFVVNRSCMLQAPDTSDPVYVCVNPAVPIDEILSHIQGACRDRGPAYLLTSSAPGAAKRCMVPACGWLLGYPVIYALREEHAAIASCPLPRSFATDDDWEELATSLTDYIWIA</sequence>
<evidence type="ECO:0000313" key="2">
    <source>
        <dbReference type="Proteomes" id="UP001217754"/>
    </source>
</evidence>
<accession>A0AAF0F5T6</accession>